<name>A0A3B0CIU9_9BACL</name>
<evidence type="ECO:0000256" key="1">
    <source>
        <dbReference type="ARBA" id="ARBA00023015"/>
    </source>
</evidence>
<dbReference type="SUPFAM" id="SSF47413">
    <property type="entry name" value="lambda repressor-like DNA-binding domains"/>
    <property type="match status" value="1"/>
</dbReference>
<dbReference type="PANTHER" id="PTHR30146">
    <property type="entry name" value="LACI-RELATED TRANSCRIPTIONAL REPRESSOR"/>
    <property type="match status" value="1"/>
</dbReference>
<dbReference type="SUPFAM" id="SSF53822">
    <property type="entry name" value="Periplasmic binding protein-like I"/>
    <property type="match status" value="1"/>
</dbReference>
<dbReference type="PROSITE" id="PS00356">
    <property type="entry name" value="HTH_LACI_1"/>
    <property type="match status" value="1"/>
</dbReference>
<evidence type="ECO:0000259" key="4">
    <source>
        <dbReference type="PROSITE" id="PS50932"/>
    </source>
</evidence>
<dbReference type="CDD" id="cd01392">
    <property type="entry name" value="HTH_LacI"/>
    <property type="match status" value="1"/>
</dbReference>
<dbReference type="CDD" id="cd06267">
    <property type="entry name" value="PBP1_LacI_sugar_binding-like"/>
    <property type="match status" value="1"/>
</dbReference>
<dbReference type="EMBL" id="RBAH01000010">
    <property type="protein sequence ID" value="RKN83906.1"/>
    <property type="molecule type" value="Genomic_DNA"/>
</dbReference>
<dbReference type="OrthoDB" id="2528004at2"/>
<dbReference type="InterPro" id="IPR010982">
    <property type="entry name" value="Lambda_DNA-bd_dom_sf"/>
</dbReference>
<comment type="caution">
    <text evidence="5">The sequence shown here is derived from an EMBL/GenBank/DDBJ whole genome shotgun (WGS) entry which is preliminary data.</text>
</comment>
<dbReference type="AlphaFoldDB" id="A0A3B0CIU9"/>
<dbReference type="Gene3D" id="3.40.50.2300">
    <property type="match status" value="2"/>
</dbReference>
<feature type="domain" description="HTH lacI-type" evidence="4">
    <location>
        <begin position="3"/>
        <end position="57"/>
    </location>
</feature>
<gene>
    <name evidence="5" type="ORF">D7M11_15080</name>
</gene>
<dbReference type="InterPro" id="IPR000843">
    <property type="entry name" value="HTH_LacI"/>
</dbReference>
<proteinExistence type="predicted"/>
<dbReference type="PRINTS" id="PR00036">
    <property type="entry name" value="HTHLACI"/>
</dbReference>
<accession>A0A3B0CIU9</accession>
<protein>
    <submittedName>
        <fullName evidence="5">LacI family transcriptional regulator</fullName>
    </submittedName>
</protein>
<evidence type="ECO:0000256" key="3">
    <source>
        <dbReference type="ARBA" id="ARBA00023163"/>
    </source>
</evidence>
<dbReference type="GO" id="GO:0000976">
    <property type="term" value="F:transcription cis-regulatory region binding"/>
    <property type="evidence" value="ECO:0007669"/>
    <property type="project" value="TreeGrafter"/>
</dbReference>
<organism evidence="5 6">
    <name type="scientific">Paenibacillus ginsengarvi</name>
    <dbReference type="NCBI Taxonomy" id="400777"/>
    <lineage>
        <taxon>Bacteria</taxon>
        <taxon>Bacillati</taxon>
        <taxon>Bacillota</taxon>
        <taxon>Bacilli</taxon>
        <taxon>Bacillales</taxon>
        <taxon>Paenibacillaceae</taxon>
        <taxon>Paenibacillus</taxon>
    </lineage>
</organism>
<keyword evidence="1" id="KW-0805">Transcription regulation</keyword>
<dbReference type="GO" id="GO:0003700">
    <property type="term" value="F:DNA-binding transcription factor activity"/>
    <property type="evidence" value="ECO:0007669"/>
    <property type="project" value="TreeGrafter"/>
</dbReference>
<dbReference type="Gene3D" id="1.10.260.40">
    <property type="entry name" value="lambda repressor-like DNA-binding domains"/>
    <property type="match status" value="1"/>
</dbReference>
<keyword evidence="3" id="KW-0804">Transcription</keyword>
<reference evidence="5 6" key="1">
    <citation type="journal article" date="2007" name="Int. J. Syst. Evol. Microbiol.">
        <title>Paenibacillus ginsengarvi sp. nov., isolated from soil from ginseng cultivation.</title>
        <authorList>
            <person name="Yoon M.H."/>
            <person name="Ten L.N."/>
            <person name="Im W.T."/>
        </authorList>
    </citation>
    <scope>NUCLEOTIDE SEQUENCE [LARGE SCALE GENOMIC DNA]</scope>
    <source>
        <strain evidence="5 6">KCTC 13059</strain>
    </source>
</reference>
<dbReference type="InterPro" id="IPR046335">
    <property type="entry name" value="LacI/GalR-like_sensor"/>
</dbReference>
<dbReference type="Pfam" id="PF00356">
    <property type="entry name" value="LacI"/>
    <property type="match status" value="1"/>
</dbReference>
<dbReference type="PROSITE" id="PS50932">
    <property type="entry name" value="HTH_LACI_2"/>
    <property type="match status" value="1"/>
</dbReference>
<dbReference type="InterPro" id="IPR028082">
    <property type="entry name" value="Peripla_BP_I"/>
</dbReference>
<keyword evidence="6" id="KW-1185">Reference proteome</keyword>
<dbReference type="Pfam" id="PF13377">
    <property type="entry name" value="Peripla_BP_3"/>
    <property type="match status" value="1"/>
</dbReference>
<keyword evidence="2" id="KW-0238">DNA-binding</keyword>
<evidence type="ECO:0000256" key="2">
    <source>
        <dbReference type="ARBA" id="ARBA00023125"/>
    </source>
</evidence>
<dbReference type="PANTHER" id="PTHR30146:SF109">
    <property type="entry name" value="HTH-TYPE TRANSCRIPTIONAL REGULATOR GALS"/>
    <property type="match status" value="1"/>
</dbReference>
<dbReference type="RefSeq" id="WP_120748070.1">
    <property type="nucleotide sequence ID" value="NZ_RBAH01000010.1"/>
</dbReference>
<evidence type="ECO:0000313" key="5">
    <source>
        <dbReference type="EMBL" id="RKN83906.1"/>
    </source>
</evidence>
<sequence>MTVTIKDIARLAGVSHPTVSRALNDDPGVNEETRRKIIRIAKQLNYVPNLAAKRLAERKSNCIGMIWPAFESMFFYNLCKEIQREAAKKGMNVLLSLDEPVEAMRTLNQQFVDHVIYWAGPGWKPPAAFLKEKELFKGDMLLMGGGLVPEAHCLTIDRKTGIYEAVKHLAAMGHTRIGFIGETTDKLVGFTQGIVDCKLDFRSDFLVSVGHAHTAEEPFDEGTVTELLLSARRPTALVLDSQVVFFQLTKLLRRHKIRVPDDLSLIVYDDVPELQLFEVPLTTIGPPIRSLAERAIALLTAKTSEEENGWQEEEIKTQLVVRQSVARPVL</sequence>
<dbReference type="SMART" id="SM00354">
    <property type="entry name" value="HTH_LACI"/>
    <property type="match status" value="1"/>
</dbReference>
<evidence type="ECO:0000313" key="6">
    <source>
        <dbReference type="Proteomes" id="UP000282311"/>
    </source>
</evidence>
<dbReference type="Proteomes" id="UP000282311">
    <property type="component" value="Unassembled WGS sequence"/>
</dbReference>